<feature type="compositionally biased region" description="Low complexity" evidence="1">
    <location>
        <begin position="329"/>
        <end position="344"/>
    </location>
</feature>
<protein>
    <submittedName>
        <fullName evidence="2">Uncharacterized protein</fullName>
    </submittedName>
</protein>
<proteinExistence type="predicted"/>
<feature type="compositionally biased region" description="Low complexity" evidence="1">
    <location>
        <begin position="12"/>
        <end position="25"/>
    </location>
</feature>
<feature type="compositionally biased region" description="Low complexity" evidence="1">
    <location>
        <begin position="490"/>
        <end position="506"/>
    </location>
</feature>
<dbReference type="GeneID" id="9534426"/>
<feature type="compositionally biased region" description="Basic and acidic residues" evidence="1">
    <location>
        <begin position="295"/>
        <end position="305"/>
    </location>
</feature>
<feature type="compositionally biased region" description="Polar residues" evidence="1">
    <location>
        <begin position="83"/>
        <end position="96"/>
    </location>
</feature>
<organism evidence="3">
    <name type="scientific">Verticillium alfalfae (strain VaMs.102 / ATCC MYA-4576 / FGSC 10136)</name>
    <name type="common">Verticillium wilt of alfalfa</name>
    <name type="synonym">Verticillium albo-atrum</name>
    <dbReference type="NCBI Taxonomy" id="526221"/>
    <lineage>
        <taxon>Eukaryota</taxon>
        <taxon>Fungi</taxon>
        <taxon>Dikarya</taxon>
        <taxon>Ascomycota</taxon>
        <taxon>Pezizomycotina</taxon>
        <taxon>Sordariomycetes</taxon>
        <taxon>Hypocreomycetidae</taxon>
        <taxon>Glomerellales</taxon>
        <taxon>Plectosphaerellaceae</taxon>
        <taxon>Verticillium</taxon>
    </lineage>
</organism>
<dbReference type="OrthoDB" id="5423493at2759"/>
<feature type="compositionally biased region" description="Basic and acidic residues" evidence="1">
    <location>
        <begin position="33"/>
        <end position="50"/>
    </location>
</feature>
<feature type="compositionally biased region" description="Polar residues" evidence="1">
    <location>
        <begin position="144"/>
        <end position="157"/>
    </location>
</feature>
<feature type="compositionally biased region" description="Acidic residues" evidence="1">
    <location>
        <begin position="226"/>
        <end position="246"/>
    </location>
</feature>
<evidence type="ECO:0000256" key="1">
    <source>
        <dbReference type="SAM" id="MobiDB-lite"/>
    </source>
</evidence>
<dbReference type="eggNOG" id="ENOG502SVPD">
    <property type="taxonomic scope" value="Eukaryota"/>
</dbReference>
<feature type="compositionally biased region" description="Low complexity" evidence="1">
    <location>
        <begin position="418"/>
        <end position="427"/>
    </location>
</feature>
<name>C9SVA8_VERA1</name>
<dbReference type="Proteomes" id="UP000008698">
    <property type="component" value="Unassembled WGS sequence"/>
</dbReference>
<feature type="compositionally biased region" description="Basic and acidic residues" evidence="1">
    <location>
        <begin position="258"/>
        <end position="271"/>
    </location>
</feature>
<evidence type="ECO:0000313" key="2">
    <source>
        <dbReference type="EMBL" id="EEY22723.1"/>
    </source>
</evidence>
<dbReference type="STRING" id="526221.C9SVA8"/>
<dbReference type="EMBL" id="DS985226">
    <property type="protein sequence ID" value="EEY22723.1"/>
    <property type="molecule type" value="Genomic_DNA"/>
</dbReference>
<dbReference type="RefSeq" id="XP_003001037.1">
    <property type="nucleotide sequence ID" value="XM_003000991.1"/>
</dbReference>
<feature type="compositionally biased region" description="Polar residues" evidence="1">
    <location>
        <begin position="393"/>
        <end position="405"/>
    </location>
</feature>
<dbReference type="OMA" id="QDELQMP"/>
<feature type="region of interest" description="Disordered" evidence="1">
    <location>
        <begin position="1"/>
        <end position="119"/>
    </location>
</feature>
<dbReference type="HOGENOM" id="CLU_022039_0_0_1"/>
<dbReference type="KEGG" id="val:VDBG_08833"/>
<feature type="compositionally biased region" description="Basic residues" evidence="1">
    <location>
        <begin position="1"/>
        <end position="11"/>
    </location>
</feature>
<feature type="compositionally biased region" description="Acidic residues" evidence="1">
    <location>
        <begin position="538"/>
        <end position="548"/>
    </location>
</feature>
<feature type="compositionally biased region" description="Basic and acidic residues" evidence="1">
    <location>
        <begin position="101"/>
        <end position="117"/>
    </location>
</feature>
<feature type="region of interest" description="Disordered" evidence="1">
    <location>
        <begin position="137"/>
        <end position="551"/>
    </location>
</feature>
<sequence length="585" mass="63390">MPRPTRSRRAPARAAAAPAKPVDAPAPAPASEKSSDDIYSHSDREHERLRAVRSNVTASGKKALQKTSHDRDLAMQRLAGEDMSTSSGNAVVSSEDAQVELGRKEHATPAQQRRDLTGLELDSEMFNALDDSLGLDESEIPGSVTASGNRSTNTSSLFGMGHKRRGRTPSISLQGNDAPIRPPSRGVGATPVISSSFNIGAFKRRAREPSILGTAQKARAPRPSDDSSDVDDDQEGTGAHDEDDGEVFAPEAESTPLNRREVQQSIEKDLGQEPDVTSSVKSRKRKSMDAQNTNDRPEKSLRLDEPTESNVPEDIGDEAVEESDDDSDLSSLSSMASPVLPALARPVTPFDEEIMAPPMSSGSEDEPWPDIHNLAKRRRHHAPITPTRAGDTSDASCPPSLTHSPNYRDARQRKSQKQGKGQKASAQVTTADLAGLLPRRRRRKGNDAESDSEVDNSGLGQDDDELSYLDARASRRRARTTPLKRSSTNRPASRSTRAVAATADAPAARRRTYGRRSSDKENTDDEEEEGSFSPAPDDTFDATPEEGDVTGADELKNAVTKFKEVDQWELEFEELTQSSSPSGAR</sequence>
<feature type="compositionally biased region" description="Acidic residues" evidence="1">
    <location>
        <begin position="314"/>
        <end position="328"/>
    </location>
</feature>
<reference evidence="3" key="1">
    <citation type="journal article" date="2011" name="PLoS Pathog.">
        <title>Comparative genomics yields insights into niche adaptation of plant vascular wilt pathogens.</title>
        <authorList>
            <person name="Klosterman S.J."/>
            <person name="Subbarao K.V."/>
            <person name="Kang S."/>
            <person name="Veronese P."/>
            <person name="Gold S.E."/>
            <person name="Thomma B.P.H.J."/>
            <person name="Chen Z."/>
            <person name="Henrissat B."/>
            <person name="Lee Y.-H."/>
            <person name="Park J."/>
            <person name="Garcia-Pedrajas M.D."/>
            <person name="Barbara D.J."/>
            <person name="Anchieta A."/>
            <person name="de Jonge R."/>
            <person name="Santhanam P."/>
            <person name="Maruthachalam K."/>
            <person name="Atallah Z."/>
            <person name="Amyotte S.G."/>
            <person name="Paz Z."/>
            <person name="Inderbitzin P."/>
            <person name="Hayes R.J."/>
            <person name="Heiman D.I."/>
            <person name="Young S."/>
            <person name="Zeng Q."/>
            <person name="Engels R."/>
            <person name="Galagan J."/>
            <person name="Cuomo C.A."/>
            <person name="Dobinson K.F."/>
            <person name="Ma L.-J."/>
        </authorList>
    </citation>
    <scope>NUCLEOTIDE SEQUENCE [LARGE SCALE GENOMIC DNA]</scope>
    <source>
        <strain evidence="3">VaMs.102 / ATCC MYA-4576 / FGSC 10136</strain>
    </source>
</reference>
<dbReference type="AlphaFoldDB" id="C9SVA8"/>
<gene>
    <name evidence="2" type="ORF">VDBG_08833</name>
</gene>
<keyword evidence="3" id="KW-1185">Reference proteome</keyword>
<accession>C9SVA8</accession>
<evidence type="ECO:0000313" key="3">
    <source>
        <dbReference type="Proteomes" id="UP000008698"/>
    </source>
</evidence>